<accession>A0A7G9G1X7</accession>
<evidence type="ECO:0000256" key="1">
    <source>
        <dbReference type="ARBA" id="ARBA00022475"/>
    </source>
</evidence>
<dbReference type="Gene3D" id="3.40.190.10">
    <property type="entry name" value="Periplasmic binding protein-like II"/>
    <property type="match status" value="2"/>
</dbReference>
<name>A0A7G9G1X7_9FIRM</name>
<sequence length="425" mass="46963">MKDRLTGALLVLSFLILVSAGCGSKNRVMNYENPEDREITTITFFGNKYEPENVAIIEEIISDFMTENPDIRVSYESLKGSGYYEALRKRMASGKGDDVFMVNHDVLLELEGKGQVADLSGLSTLEEYTDLMRSQMDENGKVTWVPTTVSAFGLYCNLDLLKEHGQKVPGNLGEWEAACEYFVKQGITPVIANNDISIKTLAIGRGFYPVYREGRQAEVFERLNGGQEKLSGYLTEGFSVAEELLLCGYIDAEKALDTEKTSDDLQEFAEGESPFMLTGAWAAGRVKGMNQKLTFEVAPLPVLEDGALLVINADTRLSVNAGSEHPDAAMRFVEYFTKAGNIQKFADEQSSFSPLAGGSASAVKEIRPLVSCYEAGRTVIGTDSHLELPIWDLTAEASKRLLSGETLENVMEWMDRQAEIERNEP</sequence>
<dbReference type="Pfam" id="PF01547">
    <property type="entry name" value="SBP_bac_1"/>
    <property type="match status" value="1"/>
</dbReference>
<evidence type="ECO:0000256" key="2">
    <source>
        <dbReference type="ARBA" id="ARBA00022729"/>
    </source>
</evidence>
<dbReference type="AlphaFoldDB" id="A0A7G9G1X7"/>
<dbReference type="SUPFAM" id="SSF53850">
    <property type="entry name" value="Periplasmic binding protein-like II"/>
    <property type="match status" value="1"/>
</dbReference>
<reference evidence="6 7" key="1">
    <citation type="submission" date="2020-08" db="EMBL/GenBank/DDBJ databases">
        <authorList>
            <person name="Liu C."/>
            <person name="Sun Q."/>
        </authorList>
    </citation>
    <scope>NUCLEOTIDE SEQUENCE [LARGE SCALE GENOMIC DNA]</scope>
    <source>
        <strain evidence="6 7">NSJ-38</strain>
    </source>
</reference>
<dbReference type="EMBL" id="CP060634">
    <property type="protein sequence ID" value="QNM04809.1"/>
    <property type="molecule type" value="Genomic_DNA"/>
</dbReference>
<evidence type="ECO:0000256" key="5">
    <source>
        <dbReference type="ARBA" id="ARBA00023288"/>
    </source>
</evidence>
<keyword evidence="2" id="KW-0732">Signal</keyword>
<dbReference type="RefSeq" id="WP_249301480.1">
    <property type="nucleotide sequence ID" value="NZ_CP060634.1"/>
</dbReference>
<keyword evidence="3" id="KW-0472">Membrane</keyword>
<dbReference type="PANTHER" id="PTHR43649:SF33">
    <property type="entry name" value="POLYGALACTURONAN_RHAMNOGALACTURONAN-BINDING PROTEIN YTCQ"/>
    <property type="match status" value="1"/>
</dbReference>
<keyword evidence="7" id="KW-1185">Reference proteome</keyword>
<dbReference type="InterPro" id="IPR050490">
    <property type="entry name" value="Bact_solute-bd_prot1"/>
</dbReference>
<gene>
    <name evidence="6" type="ORF">H9Q78_10145</name>
</gene>
<protein>
    <submittedName>
        <fullName evidence="6">Carbohydrate ABC transporter substrate-binding protein</fullName>
    </submittedName>
</protein>
<evidence type="ECO:0000256" key="3">
    <source>
        <dbReference type="ARBA" id="ARBA00023136"/>
    </source>
</evidence>
<evidence type="ECO:0000256" key="4">
    <source>
        <dbReference type="ARBA" id="ARBA00023139"/>
    </source>
</evidence>
<dbReference type="Proteomes" id="UP000515823">
    <property type="component" value="Chromosome"/>
</dbReference>
<dbReference type="KEGG" id="qdo:H9Q78_10145"/>
<keyword evidence="5" id="KW-0449">Lipoprotein</keyword>
<keyword evidence="4" id="KW-0564">Palmitate</keyword>
<dbReference type="PROSITE" id="PS51257">
    <property type="entry name" value="PROKAR_LIPOPROTEIN"/>
    <property type="match status" value="1"/>
</dbReference>
<dbReference type="InterPro" id="IPR006059">
    <property type="entry name" value="SBP"/>
</dbReference>
<proteinExistence type="predicted"/>
<organism evidence="6 7">
    <name type="scientific">Qiania dongpingensis</name>
    <dbReference type="NCBI Taxonomy" id="2763669"/>
    <lineage>
        <taxon>Bacteria</taxon>
        <taxon>Bacillati</taxon>
        <taxon>Bacillota</taxon>
        <taxon>Clostridia</taxon>
        <taxon>Lachnospirales</taxon>
        <taxon>Lachnospiraceae</taxon>
        <taxon>Qiania</taxon>
    </lineage>
</organism>
<evidence type="ECO:0000313" key="7">
    <source>
        <dbReference type="Proteomes" id="UP000515823"/>
    </source>
</evidence>
<dbReference type="PANTHER" id="PTHR43649">
    <property type="entry name" value="ARABINOSE-BINDING PROTEIN-RELATED"/>
    <property type="match status" value="1"/>
</dbReference>
<evidence type="ECO:0000313" key="6">
    <source>
        <dbReference type="EMBL" id="QNM04809.1"/>
    </source>
</evidence>
<keyword evidence="1" id="KW-1003">Cell membrane</keyword>